<keyword evidence="2" id="KW-1003">Cell membrane</keyword>
<evidence type="ECO:0000313" key="11">
    <source>
        <dbReference type="Proteomes" id="UP001595901"/>
    </source>
</evidence>
<dbReference type="PANTHER" id="PTHR30572">
    <property type="entry name" value="MEMBRANE COMPONENT OF TRANSPORTER-RELATED"/>
    <property type="match status" value="1"/>
</dbReference>
<feature type="domain" description="ABC3 transporter permease C-terminal" evidence="8">
    <location>
        <begin position="284"/>
        <end position="402"/>
    </location>
</feature>
<accession>A0ABV8D006</accession>
<keyword evidence="11" id="KW-1185">Reference proteome</keyword>
<comment type="caution">
    <text evidence="10">The sequence shown here is derived from an EMBL/GenBank/DDBJ whole genome shotgun (WGS) entry which is preliminary data.</text>
</comment>
<sequence>MQNWKFALNSIMGHKMRSFLTMLGVIIGVASVSVVMALGTGLRNYIAKQVNEYKSNVYLYYTTGSTDDGYSIDQLPKNAPRVQETWLQTIVKNTDGISGYYATNTTTSNVTYNKKKAKNVTLTGVSQSYFDVQKLKIVAGRRLNTSDYSQFSRYIMIDKNAAQKLFSSYENALNNTVEVKGKEYRVIGIYKDPDEGTQNYGLDIGGKAILSNTLLASDFGIDEISTIRVHIPDVDKSVALGKSAAKQLTALSGALSGRFKDFDISQQQKAAEAQVAAISTFIGIVGGVSLLVGGIGVMNIMLVSVTERTREIGLRKALGATRRNILTQFLIESILLTMIGGLIGLACAYGLVSLLQNSQALVASMGRPVISFNTVIISILFSIMVGIVFGILPANRASKLDPIEALRYE</sequence>
<reference evidence="11" key="1">
    <citation type="journal article" date="2019" name="Int. J. Syst. Evol. Microbiol.">
        <title>The Global Catalogue of Microorganisms (GCM) 10K type strain sequencing project: providing services to taxonomists for standard genome sequencing and annotation.</title>
        <authorList>
            <consortium name="The Broad Institute Genomics Platform"/>
            <consortium name="The Broad Institute Genome Sequencing Center for Infectious Disease"/>
            <person name="Wu L."/>
            <person name="Ma J."/>
        </authorList>
    </citation>
    <scope>NUCLEOTIDE SEQUENCE [LARGE SCALE GENOMIC DNA]</scope>
    <source>
        <strain evidence="11">CCUG 58728</strain>
    </source>
</reference>
<evidence type="ECO:0000259" key="8">
    <source>
        <dbReference type="Pfam" id="PF02687"/>
    </source>
</evidence>
<keyword evidence="4 7" id="KW-1133">Transmembrane helix</keyword>
<evidence type="ECO:0000256" key="5">
    <source>
        <dbReference type="ARBA" id="ARBA00023136"/>
    </source>
</evidence>
<dbReference type="EMBL" id="JBHSAC010000033">
    <property type="protein sequence ID" value="MFC3931845.1"/>
    <property type="molecule type" value="Genomic_DNA"/>
</dbReference>
<dbReference type="Pfam" id="PF02687">
    <property type="entry name" value="FtsX"/>
    <property type="match status" value="1"/>
</dbReference>
<comment type="similarity">
    <text evidence="6">Belongs to the ABC-4 integral membrane protein family.</text>
</comment>
<protein>
    <submittedName>
        <fullName evidence="10">ABC transporter permease</fullName>
    </submittedName>
</protein>
<proteinExistence type="inferred from homology"/>
<evidence type="ECO:0000259" key="9">
    <source>
        <dbReference type="Pfam" id="PF12704"/>
    </source>
</evidence>
<dbReference type="InterPro" id="IPR003838">
    <property type="entry name" value="ABC3_permease_C"/>
</dbReference>
<evidence type="ECO:0000256" key="2">
    <source>
        <dbReference type="ARBA" id="ARBA00022475"/>
    </source>
</evidence>
<feature type="transmembrane region" description="Helical" evidence="7">
    <location>
        <begin position="372"/>
        <end position="392"/>
    </location>
</feature>
<dbReference type="Pfam" id="PF12704">
    <property type="entry name" value="MacB_PCD"/>
    <property type="match status" value="1"/>
</dbReference>
<feature type="transmembrane region" description="Helical" evidence="7">
    <location>
        <begin position="325"/>
        <end position="352"/>
    </location>
</feature>
<keyword evidence="3 7" id="KW-0812">Transmembrane</keyword>
<feature type="domain" description="MacB-like periplasmic core" evidence="9">
    <location>
        <begin position="18"/>
        <end position="232"/>
    </location>
</feature>
<evidence type="ECO:0000256" key="1">
    <source>
        <dbReference type="ARBA" id="ARBA00004651"/>
    </source>
</evidence>
<evidence type="ECO:0000256" key="4">
    <source>
        <dbReference type="ARBA" id="ARBA00022989"/>
    </source>
</evidence>
<comment type="subcellular location">
    <subcellularLocation>
        <location evidence="1">Cell membrane</location>
        <topology evidence="1">Multi-pass membrane protein</topology>
    </subcellularLocation>
</comment>
<dbReference type="RefSeq" id="WP_380430540.1">
    <property type="nucleotide sequence ID" value="NZ_JBHSAC010000033.1"/>
</dbReference>
<dbReference type="InterPro" id="IPR025857">
    <property type="entry name" value="MacB_PCD"/>
</dbReference>
<feature type="transmembrane region" description="Helical" evidence="7">
    <location>
        <begin position="275"/>
        <end position="304"/>
    </location>
</feature>
<evidence type="ECO:0000256" key="6">
    <source>
        <dbReference type="ARBA" id="ARBA00038076"/>
    </source>
</evidence>
<evidence type="ECO:0000256" key="3">
    <source>
        <dbReference type="ARBA" id="ARBA00022692"/>
    </source>
</evidence>
<dbReference type="Proteomes" id="UP001595901">
    <property type="component" value="Unassembled WGS sequence"/>
</dbReference>
<gene>
    <name evidence="10" type="ORF">ACFOSE_03455</name>
</gene>
<evidence type="ECO:0000313" key="10">
    <source>
        <dbReference type="EMBL" id="MFC3931845.1"/>
    </source>
</evidence>
<evidence type="ECO:0000256" key="7">
    <source>
        <dbReference type="SAM" id="Phobius"/>
    </source>
</evidence>
<keyword evidence="5 7" id="KW-0472">Membrane</keyword>
<name>A0ABV8D006_9STRE</name>
<dbReference type="InterPro" id="IPR050250">
    <property type="entry name" value="Macrolide_Exporter_MacB"/>
</dbReference>
<dbReference type="PANTHER" id="PTHR30572:SF4">
    <property type="entry name" value="ABC TRANSPORTER PERMEASE YTRF"/>
    <property type="match status" value="1"/>
</dbReference>
<organism evidence="10 11">
    <name type="scientific">Streptococcus dentapri</name>
    <dbReference type="NCBI Taxonomy" id="573564"/>
    <lineage>
        <taxon>Bacteria</taxon>
        <taxon>Bacillati</taxon>
        <taxon>Bacillota</taxon>
        <taxon>Bacilli</taxon>
        <taxon>Lactobacillales</taxon>
        <taxon>Streptococcaceae</taxon>
        <taxon>Streptococcus</taxon>
    </lineage>
</organism>